<evidence type="ECO:0000256" key="1">
    <source>
        <dbReference type="SAM" id="Coils"/>
    </source>
</evidence>
<sequence length="732" mass="80804">MATLAVEIDDDPASCVVVGRAKIARPASTKSTPSKNSKAPAMRSGQKPRPSATPAVKRGRGRAKKSTSNTLETAIVLSDDESDEAVNVDRKRSISQLETPIPAPAAKRYPPLVLPAAPTRAEVEYLRRQLAELRDMLEEKDASYHADLAAQIAPLQLQLQKVATEKHHLEASYKDLEDRLQAAWSGNKERRDNEYKNQECQASFNALEPATTAVTAAVPSTTHDEHTDSQLQAKDDIISRQAASIANLRKAEQEAKETLKELTVRHGAATTRIQEHEDRIQHLTQALSEARNAAATAIEKRTGAERACADYRERLGVVGRQNADAEAAIGELQYKLNASASACRDLEHNLGLAQRQLVDSDEMLAEVKRRLTITKDQLAQAKHQAPTQAQETITRLDRERCAMMNETQERLKQMEAQQTRYRKLLDAYKALKQEREQLVPATAAEEGLQQEPERFKSIVVGLQREKEQLQATILRLRQQLQERQELTTSKTREALKLYEGCGKLQGKITKLETDLAAQHKELEQQSVCLADKEAIIATKTSQIKQLQAAIATLTTEKSQLQSDLAIQKDQLQQLQTQLTQQQTKTRALEAPSTTANETIHSLRQQLTALTASMSSPKSDDESDNNPSTQTTTAIATTTTPSGTTPPSVNTTPSVTTTPFSTVPVFMPPSITALEQRLTNLSSTSKALESERATQDNQLKTLRAQVAQLTREVEALTDELAHRDGCLGRMRGG</sequence>
<dbReference type="SUPFAM" id="SSF57997">
    <property type="entry name" value="Tropomyosin"/>
    <property type="match status" value="1"/>
</dbReference>
<keyword evidence="4" id="KW-1185">Reference proteome</keyword>
<gene>
    <name evidence="3" type="ORF">N658DRAFT_543965</name>
</gene>
<evidence type="ECO:0000313" key="3">
    <source>
        <dbReference type="EMBL" id="KAK4098494.1"/>
    </source>
</evidence>
<dbReference type="PANTHER" id="PTHR45615:SF80">
    <property type="entry name" value="GRIP DOMAIN-CONTAINING PROTEIN"/>
    <property type="match status" value="1"/>
</dbReference>
<feature type="coiled-coil region" evidence="1">
    <location>
        <begin position="459"/>
        <end position="486"/>
    </location>
</feature>
<dbReference type="EMBL" id="MU863658">
    <property type="protein sequence ID" value="KAK4098494.1"/>
    <property type="molecule type" value="Genomic_DNA"/>
</dbReference>
<feature type="coiled-coil region" evidence="1">
    <location>
        <begin position="536"/>
        <end position="584"/>
    </location>
</feature>
<proteinExistence type="predicted"/>
<feature type="compositionally biased region" description="Polar residues" evidence="2">
    <location>
        <begin position="28"/>
        <end position="37"/>
    </location>
</feature>
<feature type="coiled-coil region" evidence="1">
    <location>
        <begin position="123"/>
        <end position="179"/>
    </location>
</feature>
<keyword evidence="1" id="KW-0175">Coiled coil</keyword>
<comment type="caution">
    <text evidence="3">The sequence shown here is derived from an EMBL/GenBank/DDBJ whole genome shotgun (WGS) entry which is preliminary data.</text>
</comment>
<dbReference type="Proteomes" id="UP001305647">
    <property type="component" value="Unassembled WGS sequence"/>
</dbReference>
<reference evidence="3" key="2">
    <citation type="submission" date="2023-05" db="EMBL/GenBank/DDBJ databases">
        <authorList>
            <consortium name="Lawrence Berkeley National Laboratory"/>
            <person name="Steindorff A."/>
            <person name="Hensen N."/>
            <person name="Bonometti L."/>
            <person name="Westerberg I."/>
            <person name="Brannstrom I.O."/>
            <person name="Guillou S."/>
            <person name="Cros-Aarteil S."/>
            <person name="Calhoun S."/>
            <person name="Haridas S."/>
            <person name="Kuo A."/>
            <person name="Mondo S."/>
            <person name="Pangilinan J."/>
            <person name="Riley R."/>
            <person name="Labutti K."/>
            <person name="Andreopoulos B."/>
            <person name="Lipzen A."/>
            <person name="Chen C."/>
            <person name="Yanf M."/>
            <person name="Daum C."/>
            <person name="Ng V."/>
            <person name="Clum A."/>
            <person name="Ohm R."/>
            <person name="Martin F."/>
            <person name="Silar P."/>
            <person name="Natvig D."/>
            <person name="Lalanne C."/>
            <person name="Gautier V."/>
            <person name="Ament-Velasquez S.L."/>
            <person name="Kruys A."/>
            <person name="Hutchinson M.I."/>
            <person name="Powell A.J."/>
            <person name="Barry K."/>
            <person name="Miller A.N."/>
            <person name="Grigoriev I.V."/>
            <person name="Debuchy R."/>
            <person name="Gladieux P."/>
            <person name="Thoren M.H."/>
            <person name="Johannesson H."/>
        </authorList>
    </citation>
    <scope>NUCLEOTIDE SEQUENCE</scope>
    <source>
        <strain evidence="3">CBS 757.83</strain>
    </source>
</reference>
<evidence type="ECO:0000256" key="2">
    <source>
        <dbReference type="SAM" id="MobiDB-lite"/>
    </source>
</evidence>
<feature type="coiled-coil region" evidence="1">
    <location>
        <begin position="670"/>
        <end position="718"/>
    </location>
</feature>
<feature type="region of interest" description="Disordered" evidence="2">
    <location>
        <begin position="611"/>
        <end position="660"/>
    </location>
</feature>
<dbReference type="AlphaFoldDB" id="A0AAN6PXL2"/>
<accession>A0AAN6PXL2</accession>
<organism evidence="3 4">
    <name type="scientific">Parathielavia hyrcaniae</name>
    <dbReference type="NCBI Taxonomy" id="113614"/>
    <lineage>
        <taxon>Eukaryota</taxon>
        <taxon>Fungi</taxon>
        <taxon>Dikarya</taxon>
        <taxon>Ascomycota</taxon>
        <taxon>Pezizomycotina</taxon>
        <taxon>Sordariomycetes</taxon>
        <taxon>Sordariomycetidae</taxon>
        <taxon>Sordariales</taxon>
        <taxon>Chaetomiaceae</taxon>
        <taxon>Parathielavia</taxon>
    </lineage>
</organism>
<dbReference type="PANTHER" id="PTHR45615">
    <property type="entry name" value="MYOSIN HEAVY CHAIN, NON-MUSCLE"/>
    <property type="match status" value="1"/>
</dbReference>
<name>A0AAN6PXL2_9PEZI</name>
<feature type="coiled-coil region" evidence="1">
    <location>
        <begin position="245"/>
        <end position="300"/>
    </location>
</feature>
<feature type="region of interest" description="Disordered" evidence="2">
    <location>
        <begin position="21"/>
        <end position="69"/>
    </location>
</feature>
<reference evidence="3" key="1">
    <citation type="journal article" date="2023" name="Mol. Phylogenet. Evol.">
        <title>Genome-scale phylogeny and comparative genomics of the fungal order Sordariales.</title>
        <authorList>
            <person name="Hensen N."/>
            <person name="Bonometti L."/>
            <person name="Westerberg I."/>
            <person name="Brannstrom I.O."/>
            <person name="Guillou S."/>
            <person name="Cros-Aarteil S."/>
            <person name="Calhoun S."/>
            <person name="Haridas S."/>
            <person name="Kuo A."/>
            <person name="Mondo S."/>
            <person name="Pangilinan J."/>
            <person name="Riley R."/>
            <person name="LaButti K."/>
            <person name="Andreopoulos B."/>
            <person name="Lipzen A."/>
            <person name="Chen C."/>
            <person name="Yan M."/>
            <person name="Daum C."/>
            <person name="Ng V."/>
            <person name="Clum A."/>
            <person name="Steindorff A."/>
            <person name="Ohm R.A."/>
            <person name="Martin F."/>
            <person name="Silar P."/>
            <person name="Natvig D.O."/>
            <person name="Lalanne C."/>
            <person name="Gautier V."/>
            <person name="Ament-Velasquez S.L."/>
            <person name="Kruys A."/>
            <person name="Hutchinson M.I."/>
            <person name="Powell A.J."/>
            <person name="Barry K."/>
            <person name="Miller A.N."/>
            <person name="Grigoriev I.V."/>
            <person name="Debuchy R."/>
            <person name="Gladieux P."/>
            <person name="Hiltunen Thoren M."/>
            <person name="Johannesson H."/>
        </authorList>
    </citation>
    <scope>NUCLEOTIDE SEQUENCE</scope>
    <source>
        <strain evidence="3">CBS 757.83</strain>
    </source>
</reference>
<feature type="coiled-coil region" evidence="1">
    <location>
        <begin position="364"/>
        <end position="434"/>
    </location>
</feature>
<feature type="compositionally biased region" description="Low complexity" evidence="2">
    <location>
        <begin position="626"/>
        <end position="660"/>
    </location>
</feature>
<evidence type="ECO:0000313" key="4">
    <source>
        <dbReference type="Proteomes" id="UP001305647"/>
    </source>
</evidence>
<protein>
    <submittedName>
        <fullName evidence="3">Uncharacterized protein</fullName>
    </submittedName>
</protein>